<dbReference type="GO" id="GO:0016787">
    <property type="term" value="F:hydrolase activity"/>
    <property type="evidence" value="ECO:0007669"/>
    <property type="project" value="UniProtKB-KW"/>
</dbReference>
<evidence type="ECO:0000313" key="10">
    <source>
        <dbReference type="Proteomes" id="UP000000503"/>
    </source>
</evidence>
<evidence type="ECO:0000256" key="1">
    <source>
        <dbReference type="ARBA" id="ARBA00004651"/>
    </source>
</evidence>
<protein>
    <submittedName>
        <fullName evidence="9">Phosphoesterase PA-phosphatase related protein</fullName>
    </submittedName>
</protein>
<proteinExistence type="predicted"/>
<dbReference type="eggNOG" id="COG0671">
    <property type="taxonomic scope" value="Bacteria"/>
</dbReference>
<keyword evidence="2" id="KW-1003">Cell membrane</keyword>
<keyword evidence="6 7" id="KW-0472">Membrane</keyword>
<gene>
    <name evidence="9" type="ordered locus">Spica_0908</name>
</gene>
<reference evidence="10" key="1">
    <citation type="journal article" date="2013" name="Stand. Genomic Sci.">
        <title>Genome sequence of the thermophilic fresh-water bacterium Spirochaeta caldaria type strain (H1(T)), reclassification of Spirochaeta caldaria, Spirochaeta stenostrepta, and Spirochaeta zuelzerae in the genus Treponema as Treponema caldaria comb. nov., Treponema stenostrepta comb. nov., and Treponema zuelzerae comb. nov., and emendation of the genus Treponema.</title>
        <authorList>
            <person name="Abt B."/>
            <person name="Goker M."/>
            <person name="Scheuner C."/>
            <person name="Han C."/>
            <person name="Lu M."/>
            <person name="Misra M."/>
            <person name="Lapidus A."/>
            <person name="Nolan M."/>
            <person name="Lucas S."/>
            <person name="Hammon N."/>
            <person name="Deshpande S."/>
            <person name="Cheng J.F."/>
            <person name="Tapia R."/>
            <person name="Goodwin L.A."/>
            <person name="Pitluck S."/>
            <person name="Liolios K."/>
            <person name="Pagani I."/>
            <person name="Ivanova N."/>
            <person name="Mavromatis K."/>
            <person name="Mikhailova N."/>
            <person name="Huntemann M."/>
            <person name="Pati A."/>
            <person name="Chen A."/>
            <person name="Palaniappan K."/>
            <person name="Land M."/>
            <person name="Hauser L."/>
            <person name="Jeffries C.D."/>
            <person name="Rohde M."/>
            <person name="Spring S."/>
            <person name="Gronow S."/>
            <person name="Detter J.C."/>
            <person name="Bristow J."/>
            <person name="Eisen J.A."/>
            <person name="Markowitz V."/>
            <person name="Hugenholtz P."/>
            <person name="Kyrpides N.C."/>
            <person name="Woyke T."/>
            <person name="Klenk H.P."/>
        </authorList>
    </citation>
    <scope>NUCLEOTIDE SEQUENCE</scope>
    <source>
        <strain evidence="10">ATCC 51460 / DSM 7334 / H1</strain>
    </source>
</reference>
<evidence type="ECO:0000256" key="7">
    <source>
        <dbReference type="SAM" id="Phobius"/>
    </source>
</evidence>
<dbReference type="SMART" id="SM00014">
    <property type="entry name" value="acidPPc"/>
    <property type="match status" value="1"/>
</dbReference>
<dbReference type="GO" id="GO:0005886">
    <property type="term" value="C:plasma membrane"/>
    <property type="evidence" value="ECO:0007669"/>
    <property type="project" value="UniProtKB-SubCell"/>
</dbReference>
<evidence type="ECO:0000256" key="4">
    <source>
        <dbReference type="ARBA" id="ARBA00022801"/>
    </source>
</evidence>
<accession>F8F1K5</accession>
<dbReference type="SUPFAM" id="SSF48317">
    <property type="entry name" value="Acid phosphatase/Vanadium-dependent haloperoxidase"/>
    <property type="match status" value="1"/>
</dbReference>
<dbReference type="InterPro" id="IPR000326">
    <property type="entry name" value="PAP2/HPO"/>
</dbReference>
<dbReference type="InterPro" id="IPR036938">
    <property type="entry name" value="PAP2/HPO_sf"/>
</dbReference>
<dbReference type="EMBL" id="CP002868">
    <property type="protein sequence ID" value="AEJ19058.1"/>
    <property type="molecule type" value="Genomic_DNA"/>
</dbReference>
<keyword evidence="4" id="KW-0378">Hydrolase</keyword>
<evidence type="ECO:0000256" key="3">
    <source>
        <dbReference type="ARBA" id="ARBA00022692"/>
    </source>
</evidence>
<evidence type="ECO:0000256" key="2">
    <source>
        <dbReference type="ARBA" id="ARBA00022475"/>
    </source>
</evidence>
<feature type="transmembrane region" description="Helical" evidence="7">
    <location>
        <begin position="145"/>
        <end position="164"/>
    </location>
</feature>
<name>F8F1K5_GRAC1</name>
<keyword evidence="10" id="KW-1185">Reference proteome</keyword>
<feature type="transmembrane region" description="Helical" evidence="7">
    <location>
        <begin position="118"/>
        <end position="138"/>
    </location>
</feature>
<organism evidence="9 10">
    <name type="scientific">Gracilinema caldarium (strain ATCC 51460 / DSM 7334 / H1)</name>
    <name type="common">Treponema caldarium</name>
    <dbReference type="NCBI Taxonomy" id="744872"/>
    <lineage>
        <taxon>Bacteria</taxon>
        <taxon>Pseudomonadati</taxon>
        <taxon>Spirochaetota</taxon>
        <taxon>Spirochaetia</taxon>
        <taxon>Spirochaetales</taxon>
        <taxon>Breznakiellaceae</taxon>
        <taxon>Gracilinema</taxon>
    </lineage>
</organism>
<sequence>MIISSLAGAIGNGVSAFDQFVLSLFHGIAVRDSGALAELSSFLGLATEKGILFLFLGSALLPFKKTREAGVMLIGAVLVSAGIAGALKELVARPRPFQAVGLFADWWRLAGSSPESGYSFPSGHATVSMAAAAALFFAGHKRVGLVALLGALAIGASRCCLFVHYPSDILAGFAVGFLGALAARVAVSRFTRRLKRRGSVSRGRVSR</sequence>
<keyword evidence="3 7" id="KW-0812">Transmembrane</keyword>
<dbReference type="Proteomes" id="UP000000503">
    <property type="component" value="Chromosome"/>
</dbReference>
<dbReference type="KEGG" id="scd:Spica_0908"/>
<dbReference type="AlphaFoldDB" id="F8F1K5"/>
<evidence type="ECO:0000256" key="6">
    <source>
        <dbReference type="ARBA" id="ARBA00023136"/>
    </source>
</evidence>
<dbReference type="STRING" id="744872.Spica_0908"/>
<feature type="transmembrane region" description="Helical" evidence="7">
    <location>
        <begin position="40"/>
        <end position="63"/>
    </location>
</feature>
<dbReference type="PANTHER" id="PTHR14969">
    <property type="entry name" value="SPHINGOSINE-1-PHOSPHATE PHOSPHOHYDROLASE"/>
    <property type="match status" value="1"/>
</dbReference>
<feature type="domain" description="Phosphatidic acid phosphatase type 2/haloperoxidase" evidence="8">
    <location>
        <begin position="69"/>
        <end position="184"/>
    </location>
</feature>
<keyword evidence="5 7" id="KW-1133">Transmembrane helix</keyword>
<feature type="transmembrane region" description="Helical" evidence="7">
    <location>
        <begin position="170"/>
        <end position="187"/>
    </location>
</feature>
<dbReference type="Pfam" id="PF01569">
    <property type="entry name" value="PAP2"/>
    <property type="match status" value="1"/>
</dbReference>
<comment type="subcellular location">
    <subcellularLocation>
        <location evidence="1">Cell membrane</location>
        <topology evidence="1">Multi-pass membrane protein</topology>
    </subcellularLocation>
</comment>
<evidence type="ECO:0000313" key="9">
    <source>
        <dbReference type="EMBL" id="AEJ19058.1"/>
    </source>
</evidence>
<dbReference type="HOGENOM" id="CLU_072573_10_3_12"/>
<dbReference type="PANTHER" id="PTHR14969:SF62">
    <property type="entry name" value="DECAPRENYLPHOSPHORYL-5-PHOSPHORIBOSE PHOSPHATASE RV3807C-RELATED"/>
    <property type="match status" value="1"/>
</dbReference>
<evidence type="ECO:0000259" key="8">
    <source>
        <dbReference type="SMART" id="SM00014"/>
    </source>
</evidence>
<evidence type="ECO:0000256" key="5">
    <source>
        <dbReference type="ARBA" id="ARBA00022989"/>
    </source>
</evidence>
<feature type="transmembrane region" description="Helical" evidence="7">
    <location>
        <begin position="70"/>
        <end position="87"/>
    </location>
</feature>
<dbReference type="Gene3D" id="1.20.144.10">
    <property type="entry name" value="Phosphatidic acid phosphatase type 2/haloperoxidase"/>
    <property type="match status" value="1"/>
</dbReference>